<name>A0A1U7IKI5_9CYAN</name>
<dbReference type="Proteomes" id="UP000185860">
    <property type="component" value="Unassembled WGS sequence"/>
</dbReference>
<organism evidence="2 3">
    <name type="scientific">[Phormidium ambiguum] IAM M-71</name>
    <dbReference type="NCBI Taxonomy" id="454136"/>
    <lineage>
        <taxon>Bacteria</taxon>
        <taxon>Bacillati</taxon>
        <taxon>Cyanobacteriota</taxon>
        <taxon>Cyanophyceae</taxon>
        <taxon>Oscillatoriophycideae</taxon>
        <taxon>Aerosakkonematales</taxon>
        <taxon>Aerosakkonemataceae</taxon>
        <taxon>Floridanema</taxon>
    </lineage>
</organism>
<dbReference type="InterPro" id="IPR037523">
    <property type="entry name" value="VOC_core"/>
</dbReference>
<dbReference type="Gene3D" id="3.10.180.10">
    <property type="entry name" value="2,3-Dihydroxybiphenyl 1,2-Dioxygenase, domain 1"/>
    <property type="match status" value="1"/>
</dbReference>
<reference evidence="2 3" key="1">
    <citation type="submission" date="2016-11" db="EMBL/GenBank/DDBJ databases">
        <title>Draft Genome Sequences of Nine Cyanobacterial Strains from Diverse Habitats.</title>
        <authorList>
            <person name="Zhu T."/>
            <person name="Hou S."/>
            <person name="Lu X."/>
            <person name="Hess W.R."/>
        </authorList>
    </citation>
    <scope>NUCLEOTIDE SEQUENCE [LARGE SCALE GENOMIC DNA]</scope>
    <source>
        <strain evidence="2 3">IAM M-71</strain>
    </source>
</reference>
<accession>A0A1U7IKI5</accession>
<dbReference type="OrthoDB" id="447478at2"/>
<dbReference type="SUPFAM" id="SSF54593">
    <property type="entry name" value="Glyoxalase/Bleomycin resistance protein/Dihydroxybiphenyl dioxygenase"/>
    <property type="match status" value="1"/>
</dbReference>
<dbReference type="InterPro" id="IPR029068">
    <property type="entry name" value="Glyas_Bleomycin-R_OHBP_Dase"/>
</dbReference>
<dbReference type="STRING" id="454136.NIES2119_13355"/>
<evidence type="ECO:0000259" key="1">
    <source>
        <dbReference type="PROSITE" id="PS51819"/>
    </source>
</evidence>
<dbReference type="AlphaFoldDB" id="A0A1U7IKI5"/>
<dbReference type="EMBL" id="MRCE01000011">
    <property type="protein sequence ID" value="OKH37685.1"/>
    <property type="molecule type" value="Genomic_DNA"/>
</dbReference>
<evidence type="ECO:0000313" key="3">
    <source>
        <dbReference type="Proteomes" id="UP000185860"/>
    </source>
</evidence>
<protein>
    <recommendedName>
        <fullName evidence="1">VOC domain-containing protein</fullName>
    </recommendedName>
</protein>
<gene>
    <name evidence="2" type="ORF">NIES2119_13355</name>
</gene>
<feature type="domain" description="VOC" evidence="1">
    <location>
        <begin position="52"/>
        <end position="194"/>
    </location>
</feature>
<comment type="caution">
    <text evidence="2">The sequence shown here is derived from an EMBL/GenBank/DDBJ whole genome shotgun (WGS) entry which is preliminary data.</text>
</comment>
<dbReference type="RefSeq" id="WP_073593972.1">
    <property type="nucleotide sequence ID" value="NZ_MRCE01000011.1"/>
</dbReference>
<evidence type="ECO:0000313" key="2">
    <source>
        <dbReference type="EMBL" id="OKH37685.1"/>
    </source>
</evidence>
<dbReference type="PROSITE" id="PS51819">
    <property type="entry name" value="VOC"/>
    <property type="match status" value="1"/>
</dbReference>
<sequence length="217" mass="24291">MKQIQTSKGKIPAWESPFEEKSGLLEFKPGYATPEFFSQWSFKTKIYDEVVGVDHLVVSFPDFTSLEDYAAALAKFQGKIVEGPGIFPLEFCPQNYSLTTDLWIHLETILVPSGGLIVLQAPHAKGDRTDRFIQERGLAAVHHVAIKVDDLHAAALNWQEKDFTPLSLEPVIGDSLTQWFLRNSAGQIIELINRSPENQATFFCQNIGGLRLSETKV</sequence>
<proteinExistence type="predicted"/>